<evidence type="ECO:0000313" key="2">
    <source>
        <dbReference type="Proteomes" id="UP001370758"/>
    </source>
</evidence>
<organism evidence="1 2">
    <name type="scientific">Arthrobotrys musiformis</name>
    <dbReference type="NCBI Taxonomy" id="47236"/>
    <lineage>
        <taxon>Eukaryota</taxon>
        <taxon>Fungi</taxon>
        <taxon>Dikarya</taxon>
        <taxon>Ascomycota</taxon>
        <taxon>Pezizomycotina</taxon>
        <taxon>Orbiliomycetes</taxon>
        <taxon>Orbiliales</taxon>
        <taxon>Orbiliaceae</taxon>
        <taxon>Arthrobotrys</taxon>
    </lineage>
</organism>
<accession>A0AAV9WHP2</accession>
<name>A0AAV9WHP2_9PEZI</name>
<keyword evidence="2" id="KW-1185">Reference proteome</keyword>
<dbReference type="AlphaFoldDB" id="A0AAV9WHP2"/>
<sequence length="168" mass="19670">MGIMDDRGEQHCQSMLCHVYVYVHGYYYDVVADEQDVDKAVYRKRREHELDEDERDLKADISRLWGYGLGRDIYTTCSSKEVDHFVQVLEKDHPLYILQADDCQRFAVRLLSYIDDTSTSFWTSMLTEVAYGTVNRFWMMFYNPIAMKGHKASVGQEAENAGHVEEFI</sequence>
<dbReference type="EMBL" id="JAVHJL010000003">
    <property type="protein sequence ID" value="KAK6507655.1"/>
    <property type="molecule type" value="Genomic_DNA"/>
</dbReference>
<protein>
    <submittedName>
        <fullName evidence="1">Uncharacterized protein</fullName>
    </submittedName>
</protein>
<comment type="caution">
    <text evidence="1">The sequence shown here is derived from an EMBL/GenBank/DDBJ whole genome shotgun (WGS) entry which is preliminary data.</text>
</comment>
<evidence type="ECO:0000313" key="1">
    <source>
        <dbReference type="EMBL" id="KAK6507655.1"/>
    </source>
</evidence>
<dbReference type="Proteomes" id="UP001370758">
    <property type="component" value="Unassembled WGS sequence"/>
</dbReference>
<proteinExistence type="predicted"/>
<gene>
    <name evidence="1" type="ORF">TWF481_006080</name>
</gene>
<reference evidence="1 2" key="1">
    <citation type="submission" date="2023-08" db="EMBL/GenBank/DDBJ databases">
        <authorList>
            <person name="Palmer J.M."/>
        </authorList>
    </citation>
    <scope>NUCLEOTIDE SEQUENCE [LARGE SCALE GENOMIC DNA]</scope>
    <source>
        <strain evidence="1 2">TWF481</strain>
    </source>
</reference>